<feature type="compositionally biased region" description="Basic and acidic residues" evidence="1">
    <location>
        <begin position="9"/>
        <end position="19"/>
    </location>
</feature>
<dbReference type="EMBL" id="JAUSYA010000001">
    <property type="protein sequence ID" value="MDQ0684292.1"/>
    <property type="molecule type" value="Genomic_DNA"/>
</dbReference>
<protein>
    <submittedName>
        <fullName evidence="2">Uncharacterized protein</fullName>
    </submittedName>
</protein>
<proteinExistence type="predicted"/>
<reference evidence="2 3" key="1">
    <citation type="submission" date="2023-07" db="EMBL/GenBank/DDBJ databases">
        <title>Comparative genomics of wheat-associated soil bacteria to identify genetic determinants of phenazine resistance.</title>
        <authorList>
            <person name="Mouncey N."/>
        </authorList>
    </citation>
    <scope>NUCLEOTIDE SEQUENCE [LARGE SCALE GENOMIC DNA]</scope>
    <source>
        <strain evidence="2 3">W4I19-2</strain>
    </source>
</reference>
<gene>
    <name evidence="2" type="ORF">QFZ56_003255</name>
</gene>
<accession>A0ABU0Q0Z1</accession>
<feature type="region of interest" description="Disordered" evidence="1">
    <location>
        <begin position="1"/>
        <end position="29"/>
    </location>
</feature>
<sequence>MSYLGMTRAPEERSRERPPRGPRAGLRRRSWEAVPRGAAARRCVKNRWSNLVRTVKFRHSAYASGFRAPRYWQVRMAGAVY</sequence>
<dbReference type="Proteomes" id="UP001243364">
    <property type="component" value="Unassembled WGS sequence"/>
</dbReference>
<organism evidence="2 3">
    <name type="scientific">Streptomyces achromogenes</name>
    <dbReference type="NCBI Taxonomy" id="67255"/>
    <lineage>
        <taxon>Bacteria</taxon>
        <taxon>Bacillati</taxon>
        <taxon>Actinomycetota</taxon>
        <taxon>Actinomycetes</taxon>
        <taxon>Kitasatosporales</taxon>
        <taxon>Streptomycetaceae</taxon>
        <taxon>Streptomyces</taxon>
    </lineage>
</organism>
<name>A0ABU0Q0Z1_STRAH</name>
<evidence type="ECO:0000256" key="1">
    <source>
        <dbReference type="SAM" id="MobiDB-lite"/>
    </source>
</evidence>
<keyword evidence="3" id="KW-1185">Reference proteome</keyword>
<evidence type="ECO:0000313" key="2">
    <source>
        <dbReference type="EMBL" id="MDQ0684292.1"/>
    </source>
</evidence>
<comment type="caution">
    <text evidence="2">The sequence shown here is derived from an EMBL/GenBank/DDBJ whole genome shotgun (WGS) entry which is preliminary data.</text>
</comment>
<evidence type="ECO:0000313" key="3">
    <source>
        <dbReference type="Proteomes" id="UP001243364"/>
    </source>
</evidence>